<gene>
    <name evidence="3" type="ORF">NSO95_06000</name>
</gene>
<accession>A0ABT1XQF0</accession>
<evidence type="ECO:0000313" key="3">
    <source>
        <dbReference type="EMBL" id="MCR2833489.1"/>
    </source>
</evidence>
<evidence type="ECO:0000313" key="4">
    <source>
        <dbReference type="Proteomes" id="UP001206067"/>
    </source>
</evidence>
<evidence type="ECO:0000256" key="1">
    <source>
        <dbReference type="SAM" id="MobiDB-lite"/>
    </source>
</evidence>
<sequence length="127" mass="13702">MAAQKSTEKSTKKRGNPQNLVAPWKPGQSGNPKGRRLGQRDRKTVIMEALRRIAEKKKMTPEEVEEALQAAGLDKALKGSFMHFKEISDGLYGPITNKVDLTSGGRTIADLITIANGKAKPGADATS</sequence>
<organism evidence="3 4">
    <name type="scientific">Parerythrobacter lacustris</name>
    <dbReference type="NCBI Taxonomy" id="2969984"/>
    <lineage>
        <taxon>Bacteria</taxon>
        <taxon>Pseudomonadati</taxon>
        <taxon>Pseudomonadota</taxon>
        <taxon>Alphaproteobacteria</taxon>
        <taxon>Sphingomonadales</taxon>
        <taxon>Erythrobacteraceae</taxon>
        <taxon>Parerythrobacter</taxon>
    </lineage>
</organism>
<dbReference type="Pfam" id="PF18932">
    <property type="entry name" value="DUF5681"/>
    <property type="match status" value="1"/>
</dbReference>
<comment type="caution">
    <text evidence="3">The sequence shown here is derived from an EMBL/GenBank/DDBJ whole genome shotgun (WGS) entry which is preliminary data.</text>
</comment>
<dbReference type="Proteomes" id="UP001206067">
    <property type="component" value="Unassembled WGS sequence"/>
</dbReference>
<dbReference type="InterPro" id="IPR043736">
    <property type="entry name" value="DUF5681"/>
</dbReference>
<evidence type="ECO:0000259" key="2">
    <source>
        <dbReference type="Pfam" id="PF18932"/>
    </source>
</evidence>
<reference evidence="3 4" key="1">
    <citation type="submission" date="2022-08" db="EMBL/GenBank/DDBJ databases">
        <title>Polyphasic taxonomy analysis of Qipengyuania sp.RS5-5.</title>
        <authorList>
            <person name="Xamxidin M."/>
            <person name="Wu M."/>
        </authorList>
    </citation>
    <scope>NUCLEOTIDE SEQUENCE [LARGE SCALE GENOMIC DNA]</scope>
    <source>
        <strain evidence="3 4">RS5-5</strain>
    </source>
</reference>
<proteinExistence type="predicted"/>
<dbReference type="RefSeq" id="WP_257595253.1">
    <property type="nucleotide sequence ID" value="NZ_JANKHH010000003.1"/>
</dbReference>
<feature type="compositionally biased region" description="Basic and acidic residues" evidence="1">
    <location>
        <begin position="1"/>
        <end position="10"/>
    </location>
</feature>
<feature type="domain" description="DUF5681" evidence="2">
    <location>
        <begin position="24"/>
        <end position="89"/>
    </location>
</feature>
<protein>
    <submittedName>
        <fullName evidence="3">DUF5681 domain-containing protein</fullName>
    </submittedName>
</protein>
<feature type="region of interest" description="Disordered" evidence="1">
    <location>
        <begin position="1"/>
        <end position="42"/>
    </location>
</feature>
<name>A0ABT1XQF0_9SPHN</name>
<keyword evidence="4" id="KW-1185">Reference proteome</keyword>
<dbReference type="EMBL" id="JANKHH010000003">
    <property type="protein sequence ID" value="MCR2833489.1"/>
    <property type="molecule type" value="Genomic_DNA"/>
</dbReference>